<dbReference type="EMBL" id="ML977627">
    <property type="protein sequence ID" value="KAF1996281.1"/>
    <property type="molecule type" value="Genomic_DNA"/>
</dbReference>
<keyword evidence="3 6" id="KW-1133">Transmembrane helix</keyword>
<protein>
    <submittedName>
        <fullName evidence="8">Uncharacterized protein</fullName>
    </submittedName>
</protein>
<accession>A0A6A5W857</accession>
<feature type="region of interest" description="Disordered" evidence="5">
    <location>
        <begin position="141"/>
        <end position="179"/>
    </location>
</feature>
<organism evidence="8 9">
    <name type="scientific">Amniculicola lignicola CBS 123094</name>
    <dbReference type="NCBI Taxonomy" id="1392246"/>
    <lineage>
        <taxon>Eukaryota</taxon>
        <taxon>Fungi</taxon>
        <taxon>Dikarya</taxon>
        <taxon>Ascomycota</taxon>
        <taxon>Pezizomycotina</taxon>
        <taxon>Dothideomycetes</taxon>
        <taxon>Pleosporomycetidae</taxon>
        <taxon>Pleosporales</taxon>
        <taxon>Amniculicolaceae</taxon>
        <taxon>Amniculicola</taxon>
    </lineage>
</organism>
<proteinExistence type="predicted"/>
<feature type="transmembrane region" description="Helical" evidence="6">
    <location>
        <begin position="185"/>
        <end position="206"/>
    </location>
</feature>
<keyword evidence="2 6" id="KW-0812">Transmembrane</keyword>
<dbReference type="OrthoDB" id="3800140at2759"/>
<dbReference type="GO" id="GO:0071944">
    <property type="term" value="C:cell periphery"/>
    <property type="evidence" value="ECO:0007669"/>
    <property type="project" value="UniProtKB-ARBA"/>
</dbReference>
<evidence type="ECO:0000256" key="4">
    <source>
        <dbReference type="ARBA" id="ARBA00023136"/>
    </source>
</evidence>
<dbReference type="GO" id="GO:0016020">
    <property type="term" value="C:membrane"/>
    <property type="evidence" value="ECO:0007669"/>
    <property type="project" value="UniProtKB-SubCell"/>
</dbReference>
<evidence type="ECO:0000256" key="6">
    <source>
        <dbReference type="SAM" id="Phobius"/>
    </source>
</evidence>
<evidence type="ECO:0000256" key="1">
    <source>
        <dbReference type="ARBA" id="ARBA00004167"/>
    </source>
</evidence>
<dbReference type="PANTHER" id="PTHR15549">
    <property type="entry name" value="PAIRED IMMUNOGLOBULIN-LIKE TYPE 2 RECEPTOR"/>
    <property type="match status" value="1"/>
</dbReference>
<keyword evidence="4 6" id="KW-0472">Membrane</keyword>
<keyword evidence="9" id="KW-1185">Reference proteome</keyword>
<reference evidence="8" key="1">
    <citation type="journal article" date="2020" name="Stud. Mycol.">
        <title>101 Dothideomycetes genomes: a test case for predicting lifestyles and emergence of pathogens.</title>
        <authorList>
            <person name="Haridas S."/>
            <person name="Albert R."/>
            <person name="Binder M."/>
            <person name="Bloem J."/>
            <person name="Labutti K."/>
            <person name="Salamov A."/>
            <person name="Andreopoulos B."/>
            <person name="Baker S."/>
            <person name="Barry K."/>
            <person name="Bills G."/>
            <person name="Bluhm B."/>
            <person name="Cannon C."/>
            <person name="Castanera R."/>
            <person name="Culley D."/>
            <person name="Daum C."/>
            <person name="Ezra D."/>
            <person name="Gonzalez J."/>
            <person name="Henrissat B."/>
            <person name="Kuo A."/>
            <person name="Liang C."/>
            <person name="Lipzen A."/>
            <person name="Lutzoni F."/>
            <person name="Magnuson J."/>
            <person name="Mondo S."/>
            <person name="Nolan M."/>
            <person name="Ohm R."/>
            <person name="Pangilinan J."/>
            <person name="Park H.-J."/>
            <person name="Ramirez L."/>
            <person name="Alfaro M."/>
            <person name="Sun H."/>
            <person name="Tritt A."/>
            <person name="Yoshinaga Y."/>
            <person name="Zwiers L.-H."/>
            <person name="Turgeon B."/>
            <person name="Goodwin S."/>
            <person name="Spatafora J."/>
            <person name="Crous P."/>
            <person name="Grigoriev I."/>
        </authorList>
    </citation>
    <scope>NUCLEOTIDE SEQUENCE</scope>
    <source>
        <strain evidence="8">CBS 123094</strain>
    </source>
</reference>
<dbReference type="Proteomes" id="UP000799779">
    <property type="component" value="Unassembled WGS sequence"/>
</dbReference>
<feature type="region of interest" description="Disordered" evidence="5">
    <location>
        <begin position="267"/>
        <end position="452"/>
    </location>
</feature>
<dbReference type="AlphaFoldDB" id="A0A6A5W857"/>
<keyword evidence="7" id="KW-0732">Signal</keyword>
<feature type="compositionally biased region" description="Low complexity" evidence="5">
    <location>
        <begin position="141"/>
        <end position="166"/>
    </location>
</feature>
<evidence type="ECO:0000256" key="5">
    <source>
        <dbReference type="SAM" id="MobiDB-lite"/>
    </source>
</evidence>
<evidence type="ECO:0000313" key="9">
    <source>
        <dbReference type="Proteomes" id="UP000799779"/>
    </source>
</evidence>
<feature type="compositionally biased region" description="Polar residues" evidence="5">
    <location>
        <begin position="292"/>
        <end position="311"/>
    </location>
</feature>
<gene>
    <name evidence="8" type="ORF">P154DRAFT_623357</name>
</gene>
<sequence>MLCRSAMLSAWIAFWIWFATFANAADFFWAVQNSRDNGSIGYEPHFPKCGDSCSDCEEKAQACAKSNICYEPESEETCCGDTKGTSCIQGYYCAFDVDADNVAYCCQEGSDLSECEEVLTKSLISSETTIAPDTTTVIITMTPTPTSSPKSTSKSTITKVSSSTPSETEAKPASSSTGPSIRVKVGVSVGAVGGAAFLFAIILICMRRRRNRKYTKINNGRGFTPLVTGYDPISAPEYTAPGPFEPMRQVSTASSYYTIGHEHGDRISLHLPAPSRSPSPPGVSDGNFVPTPLSSPTPIQTSSFSVPSLGSPQDHHSFQDHSPDEPSHHEHSPHEHPPDEHSDEHSADEHSTDEHSGDDHSIDERYPDEHSFHDHSPHDDSPRGLNVGFGISRNSSPDSDHSNSPSGLHLPNLGYSVTPSFSPLPREPSHGTHSQHPSPVLSPPPQGLPNNRHSFIIPPVPAPFLSPHPQALPNNRHSYTYTARPVPVPSPALAHSPPPQELPNNGYMPKFAVELPSNELSTVQSMPPGPVELPGVDDRVHELPSSNY</sequence>
<evidence type="ECO:0000256" key="2">
    <source>
        <dbReference type="ARBA" id="ARBA00022692"/>
    </source>
</evidence>
<comment type="subcellular location">
    <subcellularLocation>
        <location evidence="1">Membrane</location>
        <topology evidence="1">Single-pass membrane protein</topology>
    </subcellularLocation>
</comment>
<evidence type="ECO:0000256" key="3">
    <source>
        <dbReference type="ARBA" id="ARBA00022989"/>
    </source>
</evidence>
<evidence type="ECO:0000313" key="8">
    <source>
        <dbReference type="EMBL" id="KAF1996281.1"/>
    </source>
</evidence>
<dbReference type="InterPro" id="IPR051694">
    <property type="entry name" value="Immunoregulatory_rcpt-like"/>
</dbReference>
<name>A0A6A5W857_9PLEO</name>
<feature type="chain" id="PRO_5025397277" evidence="7">
    <location>
        <begin position="25"/>
        <end position="548"/>
    </location>
</feature>
<feature type="signal peptide" evidence="7">
    <location>
        <begin position="1"/>
        <end position="24"/>
    </location>
</feature>
<evidence type="ECO:0000256" key="7">
    <source>
        <dbReference type="SAM" id="SignalP"/>
    </source>
</evidence>
<feature type="compositionally biased region" description="Basic and acidic residues" evidence="5">
    <location>
        <begin position="313"/>
        <end position="382"/>
    </location>
</feature>
<feature type="region of interest" description="Disordered" evidence="5">
    <location>
        <begin position="521"/>
        <end position="548"/>
    </location>
</feature>
<feature type="compositionally biased region" description="Low complexity" evidence="5">
    <location>
        <begin position="392"/>
        <end position="406"/>
    </location>
</feature>